<keyword evidence="5" id="KW-1185">Reference proteome</keyword>
<name>A0A4R7FIA5_9MICO</name>
<keyword evidence="4" id="KW-0689">Ribosomal protein</keyword>
<organism evidence="4 5">
    <name type="scientific">Amnibacterium kyonggiense</name>
    <dbReference type="NCBI Taxonomy" id="595671"/>
    <lineage>
        <taxon>Bacteria</taxon>
        <taxon>Bacillati</taxon>
        <taxon>Actinomycetota</taxon>
        <taxon>Actinomycetes</taxon>
        <taxon>Micrococcales</taxon>
        <taxon>Microbacteriaceae</taxon>
        <taxon>Amnibacterium</taxon>
    </lineage>
</organism>
<dbReference type="CDD" id="cd04301">
    <property type="entry name" value="NAT_SF"/>
    <property type="match status" value="1"/>
</dbReference>
<dbReference type="InterPro" id="IPR050832">
    <property type="entry name" value="Bact_Acetyltransf"/>
</dbReference>
<keyword evidence="2" id="KW-0012">Acyltransferase</keyword>
<proteinExistence type="predicted"/>
<sequence length="146" mass="15714">MRAARNADVPALERLIEDAFAPFTARTGIVPAPRSIDWATTISALGAEVAVLADRVVGVLVTWPHPDHLLVDVLAVAPSAQGSGVGRTLLAHARAAAARTGRDRLRLCTNAGMTASLAWYGRQGFVETDRRREDGFDRVFLEQRVG</sequence>
<gene>
    <name evidence="4" type="ORF">CLV52_2838</name>
</gene>
<evidence type="ECO:0000256" key="2">
    <source>
        <dbReference type="ARBA" id="ARBA00023315"/>
    </source>
</evidence>
<reference evidence="4 5" key="1">
    <citation type="submission" date="2019-03" db="EMBL/GenBank/DDBJ databases">
        <title>Genomic Encyclopedia of Archaeal and Bacterial Type Strains, Phase II (KMG-II): from individual species to whole genera.</title>
        <authorList>
            <person name="Goeker M."/>
        </authorList>
    </citation>
    <scope>NUCLEOTIDE SEQUENCE [LARGE SCALE GENOMIC DNA]</scope>
    <source>
        <strain evidence="4 5">DSM 24782</strain>
    </source>
</reference>
<dbReference type="Proteomes" id="UP000295344">
    <property type="component" value="Unassembled WGS sequence"/>
</dbReference>
<dbReference type="InterPro" id="IPR000182">
    <property type="entry name" value="GNAT_dom"/>
</dbReference>
<comment type="caution">
    <text evidence="4">The sequence shown here is derived from an EMBL/GenBank/DDBJ whole genome shotgun (WGS) entry which is preliminary data.</text>
</comment>
<keyword evidence="4" id="KW-0687">Ribonucleoprotein</keyword>
<dbReference type="PROSITE" id="PS51186">
    <property type="entry name" value="GNAT"/>
    <property type="match status" value="1"/>
</dbReference>
<evidence type="ECO:0000256" key="1">
    <source>
        <dbReference type="ARBA" id="ARBA00022679"/>
    </source>
</evidence>
<dbReference type="GO" id="GO:0016747">
    <property type="term" value="F:acyltransferase activity, transferring groups other than amino-acyl groups"/>
    <property type="evidence" value="ECO:0007669"/>
    <property type="project" value="InterPro"/>
</dbReference>
<dbReference type="SUPFAM" id="SSF55729">
    <property type="entry name" value="Acyl-CoA N-acyltransferases (Nat)"/>
    <property type="match status" value="1"/>
</dbReference>
<dbReference type="Gene3D" id="3.40.630.30">
    <property type="match status" value="1"/>
</dbReference>
<dbReference type="GO" id="GO:0005840">
    <property type="term" value="C:ribosome"/>
    <property type="evidence" value="ECO:0007669"/>
    <property type="project" value="UniProtKB-KW"/>
</dbReference>
<keyword evidence="1" id="KW-0808">Transferase</keyword>
<evidence type="ECO:0000313" key="4">
    <source>
        <dbReference type="EMBL" id="TDS75731.1"/>
    </source>
</evidence>
<dbReference type="EMBL" id="SOAM01000003">
    <property type="protein sequence ID" value="TDS75731.1"/>
    <property type="molecule type" value="Genomic_DNA"/>
</dbReference>
<feature type="domain" description="N-acetyltransferase" evidence="3">
    <location>
        <begin position="1"/>
        <end position="146"/>
    </location>
</feature>
<dbReference type="PANTHER" id="PTHR43877">
    <property type="entry name" value="AMINOALKYLPHOSPHONATE N-ACETYLTRANSFERASE-RELATED-RELATED"/>
    <property type="match status" value="1"/>
</dbReference>
<accession>A0A4R7FIA5</accession>
<protein>
    <submittedName>
        <fullName evidence="4">Ribosomal protein S18 acetylase RimI-like enzyme</fullName>
    </submittedName>
</protein>
<dbReference type="InterPro" id="IPR016181">
    <property type="entry name" value="Acyl_CoA_acyltransferase"/>
</dbReference>
<evidence type="ECO:0000313" key="5">
    <source>
        <dbReference type="Proteomes" id="UP000295344"/>
    </source>
</evidence>
<dbReference type="AlphaFoldDB" id="A0A4R7FIA5"/>
<dbReference type="Pfam" id="PF00583">
    <property type="entry name" value="Acetyltransf_1"/>
    <property type="match status" value="1"/>
</dbReference>
<evidence type="ECO:0000259" key="3">
    <source>
        <dbReference type="PROSITE" id="PS51186"/>
    </source>
</evidence>